<evidence type="ECO:0000313" key="2">
    <source>
        <dbReference type="EnsemblPlants" id="AET5Gv20239000.1"/>
    </source>
</evidence>
<accession>A0A453JYS1</accession>
<dbReference type="AlphaFoldDB" id="A0A453JYS1"/>
<sequence length="206" mass="22336">RPPSTTPPASRSLQRLASTAPMGKSEATPTATKGEGEKVMVLTTLEVDPATEDPDLLDAIRKKNSAALTSILDPRDELSAKDSSNAAAAVWYFVMNGHHITGNLNLLTDLTPVCDRWVRSLIGTGLPMQVCARGSVNCNGIKLDDVWYVPGVTVNMVAGAQFSNQEISLTLDLTPVCDRWVRSHWDRAAHASLRTGICELQRDQAR</sequence>
<keyword evidence="3" id="KW-1185">Reference proteome</keyword>
<reference evidence="3" key="2">
    <citation type="journal article" date="2017" name="Nat. Plants">
        <title>The Aegilops tauschii genome reveals multiple impacts of transposons.</title>
        <authorList>
            <person name="Zhao G."/>
            <person name="Zou C."/>
            <person name="Li K."/>
            <person name="Wang K."/>
            <person name="Li T."/>
            <person name="Gao L."/>
            <person name="Zhang X."/>
            <person name="Wang H."/>
            <person name="Yang Z."/>
            <person name="Liu X."/>
            <person name="Jiang W."/>
            <person name="Mao L."/>
            <person name="Kong X."/>
            <person name="Jiao Y."/>
            <person name="Jia J."/>
        </authorList>
    </citation>
    <scope>NUCLEOTIDE SEQUENCE [LARGE SCALE GENOMIC DNA]</scope>
    <source>
        <strain evidence="3">cv. AL8/78</strain>
    </source>
</reference>
<feature type="region of interest" description="Disordered" evidence="1">
    <location>
        <begin position="1"/>
        <end position="38"/>
    </location>
</feature>
<protein>
    <submittedName>
        <fullName evidence="2">Uncharacterized protein</fullName>
    </submittedName>
</protein>
<dbReference type="Gramene" id="AET5Gv20239000.1">
    <property type="protein sequence ID" value="AET5Gv20239000.1"/>
    <property type="gene ID" value="AET5Gv20239000"/>
</dbReference>
<dbReference type="EnsemblPlants" id="AET5Gv20239000.1">
    <property type="protein sequence ID" value="AET5Gv20239000.1"/>
    <property type="gene ID" value="AET5Gv20239000"/>
</dbReference>
<dbReference type="Proteomes" id="UP000015105">
    <property type="component" value="Chromosome 5D"/>
</dbReference>
<reference evidence="2" key="5">
    <citation type="journal article" date="2021" name="G3 (Bethesda)">
        <title>Aegilops tauschii genome assembly Aet v5.0 features greater sequence contiguity and improved annotation.</title>
        <authorList>
            <person name="Wang L."/>
            <person name="Zhu T."/>
            <person name="Rodriguez J.C."/>
            <person name="Deal K.R."/>
            <person name="Dubcovsky J."/>
            <person name="McGuire P.E."/>
            <person name="Lux T."/>
            <person name="Spannagl M."/>
            <person name="Mayer K.F.X."/>
            <person name="Baldrich P."/>
            <person name="Meyers B.C."/>
            <person name="Huo N."/>
            <person name="Gu Y.Q."/>
            <person name="Zhou H."/>
            <person name="Devos K.M."/>
            <person name="Bennetzen J.L."/>
            <person name="Unver T."/>
            <person name="Budak H."/>
            <person name="Gulick P.J."/>
            <person name="Galiba G."/>
            <person name="Kalapos B."/>
            <person name="Nelson D.R."/>
            <person name="Li P."/>
            <person name="You F.M."/>
            <person name="Luo M.C."/>
            <person name="Dvorak J."/>
        </authorList>
    </citation>
    <scope>NUCLEOTIDE SEQUENCE [LARGE SCALE GENOMIC DNA]</scope>
    <source>
        <strain evidence="2">cv. AL8/78</strain>
    </source>
</reference>
<reference evidence="2" key="3">
    <citation type="journal article" date="2017" name="Nature">
        <title>Genome sequence of the progenitor of the wheat D genome Aegilops tauschii.</title>
        <authorList>
            <person name="Luo M.C."/>
            <person name="Gu Y.Q."/>
            <person name="Puiu D."/>
            <person name="Wang H."/>
            <person name="Twardziok S.O."/>
            <person name="Deal K.R."/>
            <person name="Huo N."/>
            <person name="Zhu T."/>
            <person name="Wang L."/>
            <person name="Wang Y."/>
            <person name="McGuire P.E."/>
            <person name="Liu S."/>
            <person name="Long H."/>
            <person name="Ramasamy R.K."/>
            <person name="Rodriguez J.C."/>
            <person name="Van S.L."/>
            <person name="Yuan L."/>
            <person name="Wang Z."/>
            <person name="Xia Z."/>
            <person name="Xiao L."/>
            <person name="Anderson O.D."/>
            <person name="Ouyang S."/>
            <person name="Liang Y."/>
            <person name="Zimin A.V."/>
            <person name="Pertea G."/>
            <person name="Qi P."/>
            <person name="Bennetzen J.L."/>
            <person name="Dai X."/>
            <person name="Dawson M.W."/>
            <person name="Muller H.G."/>
            <person name="Kugler K."/>
            <person name="Rivarola-Duarte L."/>
            <person name="Spannagl M."/>
            <person name="Mayer K.F.X."/>
            <person name="Lu F.H."/>
            <person name="Bevan M.W."/>
            <person name="Leroy P."/>
            <person name="Li P."/>
            <person name="You F.M."/>
            <person name="Sun Q."/>
            <person name="Liu Z."/>
            <person name="Lyons E."/>
            <person name="Wicker T."/>
            <person name="Salzberg S.L."/>
            <person name="Devos K.M."/>
            <person name="Dvorak J."/>
        </authorList>
    </citation>
    <scope>NUCLEOTIDE SEQUENCE [LARGE SCALE GENOMIC DNA]</scope>
    <source>
        <strain evidence="2">cv. AL8/78</strain>
    </source>
</reference>
<name>A0A453JYS1_AEGTS</name>
<organism evidence="2 3">
    <name type="scientific">Aegilops tauschii subsp. strangulata</name>
    <name type="common">Goatgrass</name>
    <dbReference type="NCBI Taxonomy" id="200361"/>
    <lineage>
        <taxon>Eukaryota</taxon>
        <taxon>Viridiplantae</taxon>
        <taxon>Streptophyta</taxon>
        <taxon>Embryophyta</taxon>
        <taxon>Tracheophyta</taxon>
        <taxon>Spermatophyta</taxon>
        <taxon>Magnoliopsida</taxon>
        <taxon>Liliopsida</taxon>
        <taxon>Poales</taxon>
        <taxon>Poaceae</taxon>
        <taxon>BOP clade</taxon>
        <taxon>Pooideae</taxon>
        <taxon>Triticodae</taxon>
        <taxon>Triticeae</taxon>
        <taxon>Triticinae</taxon>
        <taxon>Aegilops</taxon>
    </lineage>
</organism>
<evidence type="ECO:0000313" key="3">
    <source>
        <dbReference type="Proteomes" id="UP000015105"/>
    </source>
</evidence>
<reference evidence="2" key="4">
    <citation type="submission" date="2019-03" db="UniProtKB">
        <authorList>
            <consortium name="EnsemblPlants"/>
        </authorList>
    </citation>
    <scope>IDENTIFICATION</scope>
</reference>
<reference evidence="3" key="1">
    <citation type="journal article" date="2014" name="Science">
        <title>Ancient hybridizations among the ancestral genomes of bread wheat.</title>
        <authorList>
            <consortium name="International Wheat Genome Sequencing Consortium,"/>
            <person name="Marcussen T."/>
            <person name="Sandve S.R."/>
            <person name="Heier L."/>
            <person name="Spannagl M."/>
            <person name="Pfeifer M."/>
            <person name="Jakobsen K.S."/>
            <person name="Wulff B.B."/>
            <person name="Steuernagel B."/>
            <person name="Mayer K.F."/>
            <person name="Olsen O.A."/>
        </authorList>
    </citation>
    <scope>NUCLEOTIDE SEQUENCE [LARGE SCALE GENOMIC DNA]</scope>
    <source>
        <strain evidence="3">cv. AL8/78</strain>
    </source>
</reference>
<dbReference type="STRING" id="200361.A0A453JYS1"/>
<proteinExistence type="predicted"/>
<evidence type="ECO:0000256" key="1">
    <source>
        <dbReference type="SAM" id="MobiDB-lite"/>
    </source>
</evidence>